<dbReference type="Proteomes" id="UP000195573">
    <property type="component" value="Chromosome"/>
</dbReference>
<dbReference type="EMBL" id="CP020880">
    <property type="protein sequence ID" value="ART75893.1"/>
    <property type="molecule type" value="Genomic_DNA"/>
</dbReference>
<reference evidence="1 2" key="1">
    <citation type="submission" date="2017-04" db="EMBL/GenBank/DDBJ databases">
        <title>Complete Genome Sequence of the Bacillus horikoshii 20a strain from Cuatro Cienegas, Coahuila, Mexico.</title>
        <authorList>
            <person name="Zarza E."/>
            <person name="Alcaraz L.D."/>
            <person name="Aguilar-Salinas B."/>
            <person name="Islas A."/>
            <person name="Olmedo-Alvarez G."/>
        </authorList>
    </citation>
    <scope>NUCLEOTIDE SEQUENCE [LARGE SCALE GENOMIC DNA]</scope>
    <source>
        <strain evidence="1 2">20a</strain>
    </source>
</reference>
<organism evidence="1 2">
    <name type="scientific">Sutcliffiella horikoshii</name>
    <dbReference type="NCBI Taxonomy" id="79883"/>
    <lineage>
        <taxon>Bacteria</taxon>
        <taxon>Bacillati</taxon>
        <taxon>Bacillota</taxon>
        <taxon>Bacilli</taxon>
        <taxon>Bacillales</taxon>
        <taxon>Bacillaceae</taxon>
        <taxon>Sutcliffiella</taxon>
    </lineage>
</organism>
<keyword evidence="2" id="KW-1185">Reference proteome</keyword>
<gene>
    <name evidence="1" type="ORF">B4U37_07555</name>
</gene>
<name>A0ABN4ZC77_9BACI</name>
<accession>A0ABN4ZC77</accession>
<sequence length="63" mass="7326">MTARNENAANTVSGDFEKLRATFEIYGRFRTTFGRKFEFTGDFSDLRAKIEKNGRFPLIVKCR</sequence>
<evidence type="ECO:0000313" key="2">
    <source>
        <dbReference type="Proteomes" id="UP000195573"/>
    </source>
</evidence>
<evidence type="ECO:0000313" key="1">
    <source>
        <dbReference type="EMBL" id="ART75893.1"/>
    </source>
</evidence>
<proteinExistence type="predicted"/>
<protein>
    <submittedName>
        <fullName evidence="1">Uncharacterized protein</fullName>
    </submittedName>
</protein>